<organism evidence="2 3">
    <name type="scientific">Phocaeicola acetigenes</name>
    <dbReference type="NCBI Taxonomy" id="3016083"/>
    <lineage>
        <taxon>Bacteria</taxon>
        <taxon>Pseudomonadati</taxon>
        <taxon>Bacteroidota</taxon>
        <taxon>Bacteroidia</taxon>
        <taxon>Bacteroidales</taxon>
        <taxon>Bacteroidaceae</taxon>
        <taxon>Phocaeicola</taxon>
    </lineage>
</organism>
<feature type="signal peptide" evidence="1">
    <location>
        <begin position="1"/>
        <end position="21"/>
    </location>
</feature>
<name>A0ABT4PFF3_9BACT</name>
<evidence type="ECO:0000256" key="1">
    <source>
        <dbReference type="SAM" id="SignalP"/>
    </source>
</evidence>
<dbReference type="EMBL" id="JAPZVM010000002">
    <property type="protein sequence ID" value="MCZ8371779.1"/>
    <property type="molecule type" value="Genomic_DNA"/>
</dbReference>
<evidence type="ECO:0000313" key="2">
    <source>
        <dbReference type="EMBL" id="MCZ8371779.1"/>
    </source>
</evidence>
<comment type="caution">
    <text evidence="2">The sequence shown here is derived from an EMBL/GenBank/DDBJ whole genome shotgun (WGS) entry which is preliminary data.</text>
</comment>
<dbReference type="Proteomes" id="UP001141933">
    <property type="component" value="Unassembled WGS sequence"/>
</dbReference>
<keyword evidence="3" id="KW-1185">Reference proteome</keyword>
<gene>
    <name evidence="2" type="ORF">O6P32_03545</name>
</gene>
<keyword evidence="1" id="KW-0732">Signal</keyword>
<protein>
    <submittedName>
        <fullName evidence="2">Uncharacterized protein</fullName>
    </submittedName>
</protein>
<proteinExistence type="predicted"/>
<accession>A0ABT4PFF3</accession>
<dbReference type="RefSeq" id="WP_269876844.1">
    <property type="nucleotide sequence ID" value="NZ_JAPZVM010000002.1"/>
</dbReference>
<feature type="chain" id="PRO_5046664307" evidence="1">
    <location>
        <begin position="22"/>
        <end position="135"/>
    </location>
</feature>
<evidence type="ECO:0000313" key="3">
    <source>
        <dbReference type="Proteomes" id="UP001141933"/>
    </source>
</evidence>
<sequence>MRKWMKVFVLCLWTLTICVIGNTMSCMNQDAGSMELVKEPVVSQEQVVAQDTSHDIQSCINYLLSSRYADLLQHSSVYHSGSTNDFKFLLRSINVLLFRQTDSLFNKLYKLTHSTHPYMGGSIDYYIYTLERILI</sequence>
<reference evidence="2" key="1">
    <citation type="submission" date="2022-12" db="EMBL/GenBank/DDBJ databases">
        <title>Phocaeicola acetigenes sp. nov., isolated feces from a healthy human.</title>
        <authorList>
            <person name="Do H."/>
            <person name="Ha Y.B."/>
            <person name="Kim J.-S."/>
            <person name="Suh M.K."/>
            <person name="Kim H.S."/>
            <person name="Lee J.-S."/>
        </authorList>
    </citation>
    <scope>NUCLEOTIDE SEQUENCE</scope>
    <source>
        <strain evidence="2">KGMB11183</strain>
    </source>
</reference>